<comment type="caution">
    <text evidence="2">The sequence shown here is derived from an EMBL/GenBank/DDBJ whole genome shotgun (WGS) entry which is preliminary data.</text>
</comment>
<sequence>MLRFAVMVAFATLLVAGKVKAEEDIAAETPETSLLCTSKCGDCPVVCMSPPMKKPPPASSSSSSSAGGQEGGGLSYPYFYFYTSGAAKILDLLSSFIRLVALLVLSF</sequence>
<proteinExistence type="predicted"/>
<evidence type="ECO:0000313" key="3">
    <source>
        <dbReference type="EMBL" id="KAG0471447.1"/>
    </source>
</evidence>
<dbReference type="AlphaFoldDB" id="A0A835QCJ8"/>
<keyword evidence="4" id="KW-1185">Reference proteome</keyword>
<dbReference type="OrthoDB" id="782218at2759"/>
<accession>A0A835QCJ8</accession>
<dbReference type="Proteomes" id="UP000639772">
    <property type="component" value="Unassembled WGS sequence"/>
</dbReference>
<keyword evidence="1" id="KW-0732">Signal</keyword>
<organism evidence="2 4">
    <name type="scientific">Vanilla planifolia</name>
    <name type="common">Vanilla</name>
    <dbReference type="NCBI Taxonomy" id="51239"/>
    <lineage>
        <taxon>Eukaryota</taxon>
        <taxon>Viridiplantae</taxon>
        <taxon>Streptophyta</taxon>
        <taxon>Embryophyta</taxon>
        <taxon>Tracheophyta</taxon>
        <taxon>Spermatophyta</taxon>
        <taxon>Magnoliopsida</taxon>
        <taxon>Liliopsida</taxon>
        <taxon>Asparagales</taxon>
        <taxon>Orchidaceae</taxon>
        <taxon>Vanilloideae</taxon>
        <taxon>Vanilleae</taxon>
        <taxon>Vanilla</taxon>
    </lineage>
</organism>
<evidence type="ECO:0000313" key="5">
    <source>
        <dbReference type="Proteomes" id="UP000639772"/>
    </source>
</evidence>
<protein>
    <submittedName>
        <fullName evidence="2">Uncharacterized protein</fullName>
    </submittedName>
</protein>
<feature type="signal peptide" evidence="1">
    <location>
        <begin position="1"/>
        <end position="21"/>
    </location>
</feature>
<reference evidence="4 5" key="1">
    <citation type="journal article" date="2020" name="Nat. Food">
        <title>A phased Vanilla planifolia genome enables genetic improvement of flavour and production.</title>
        <authorList>
            <person name="Hasing T."/>
            <person name="Tang H."/>
            <person name="Brym M."/>
            <person name="Khazi F."/>
            <person name="Huang T."/>
            <person name="Chambers A.H."/>
        </authorList>
    </citation>
    <scope>NUCLEOTIDE SEQUENCE [LARGE SCALE GENOMIC DNA]</scope>
    <source>
        <tissue evidence="2">Leaf</tissue>
    </source>
</reference>
<name>A0A835QCJ8_VANPL</name>
<dbReference type="EMBL" id="JADCNM010000008">
    <property type="protein sequence ID" value="KAG0471447.1"/>
    <property type="molecule type" value="Genomic_DNA"/>
</dbReference>
<gene>
    <name evidence="3" type="ORF">HPP92_015993</name>
    <name evidence="2" type="ORF">HPP92_016609</name>
</gene>
<feature type="chain" id="PRO_5036418089" evidence="1">
    <location>
        <begin position="22"/>
        <end position="107"/>
    </location>
</feature>
<evidence type="ECO:0000313" key="2">
    <source>
        <dbReference type="EMBL" id="KAG0469909.1"/>
    </source>
</evidence>
<evidence type="ECO:0000256" key="1">
    <source>
        <dbReference type="SAM" id="SignalP"/>
    </source>
</evidence>
<dbReference type="EMBL" id="JADCNL010000008">
    <property type="protein sequence ID" value="KAG0469909.1"/>
    <property type="molecule type" value="Genomic_DNA"/>
</dbReference>
<dbReference type="Proteomes" id="UP000636800">
    <property type="component" value="Unassembled WGS sequence"/>
</dbReference>
<evidence type="ECO:0000313" key="4">
    <source>
        <dbReference type="Proteomes" id="UP000636800"/>
    </source>
</evidence>